<dbReference type="SFLD" id="SFLDF00029">
    <property type="entry name" value="phosphoserine_phosphatase"/>
    <property type="match status" value="1"/>
</dbReference>
<evidence type="ECO:0000256" key="2">
    <source>
        <dbReference type="ARBA" id="ARBA00005135"/>
    </source>
</evidence>
<keyword evidence="6" id="KW-0479">Metal-binding</keyword>
<proteinExistence type="inferred from homology"/>
<protein>
    <recommendedName>
        <fullName evidence="4">phosphoserine phosphatase</fullName>
        <ecNumber evidence="4">3.1.3.3</ecNumber>
    </recommendedName>
    <alternativeName>
        <fullName evidence="10">O-phosphoserine phosphohydrolase</fullName>
    </alternativeName>
</protein>
<dbReference type="PANTHER" id="PTHR43344:SF2">
    <property type="entry name" value="PHOSPHOSERINE PHOSPHATASE"/>
    <property type="match status" value="1"/>
</dbReference>
<accession>A0A285VM56</accession>
<sequence>MHVLTLLSDPARADLTEAALRELSGWGPRSPRWLADGVALEATLDLLPADRWEAWRRWQERGVDLVLQPAAGRRKKVLLADMDSTMIQQECIDELAAHAGVGEHVAGITARAMNGELDFAEALRSRVALLADLPTAVVDTVLSERITLMPGGSELVATMRAHGAYTALVSGGFTQFTAAVAGRLGFDEHRANTLAVDGGRFTGRVLEPVVGREAKVAALREITAGLGLTPRDAIAVGDGANDLDMLRLAGTGVALHAKPVVAEQVEVRVNHGDLTALLYLQGYAAADLLRPG</sequence>
<dbReference type="InterPro" id="IPR050582">
    <property type="entry name" value="HAD-like_SerB"/>
</dbReference>
<dbReference type="GO" id="GO:0000287">
    <property type="term" value="F:magnesium ion binding"/>
    <property type="evidence" value="ECO:0007669"/>
    <property type="project" value="TreeGrafter"/>
</dbReference>
<evidence type="ECO:0000256" key="10">
    <source>
        <dbReference type="ARBA" id="ARBA00031693"/>
    </source>
</evidence>
<dbReference type="NCBIfam" id="TIGR00338">
    <property type="entry name" value="serB"/>
    <property type="match status" value="1"/>
</dbReference>
<evidence type="ECO:0000256" key="9">
    <source>
        <dbReference type="ARBA" id="ARBA00023299"/>
    </source>
</evidence>
<evidence type="ECO:0000256" key="6">
    <source>
        <dbReference type="ARBA" id="ARBA00022723"/>
    </source>
</evidence>
<dbReference type="InterPro" id="IPR023214">
    <property type="entry name" value="HAD_sf"/>
</dbReference>
<dbReference type="GO" id="GO:0036424">
    <property type="term" value="F:L-phosphoserine phosphatase activity"/>
    <property type="evidence" value="ECO:0007669"/>
    <property type="project" value="InterPro"/>
</dbReference>
<dbReference type="InterPro" id="IPR004469">
    <property type="entry name" value="PSP"/>
</dbReference>
<dbReference type="CDD" id="cd07500">
    <property type="entry name" value="HAD_PSP"/>
    <property type="match status" value="1"/>
</dbReference>
<evidence type="ECO:0000313" key="15">
    <source>
        <dbReference type="Proteomes" id="UP000219688"/>
    </source>
</evidence>
<dbReference type="InterPro" id="IPR036412">
    <property type="entry name" value="HAD-like_sf"/>
</dbReference>
<keyword evidence="5" id="KW-0028">Amino-acid biosynthesis</keyword>
<comment type="catalytic activity">
    <reaction evidence="11">
        <text>O-phospho-L-serine + H2O = L-serine + phosphate</text>
        <dbReference type="Rhea" id="RHEA:21208"/>
        <dbReference type="ChEBI" id="CHEBI:15377"/>
        <dbReference type="ChEBI" id="CHEBI:33384"/>
        <dbReference type="ChEBI" id="CHEBI:43474"/>
        <dbReference type="ChEBI" id="CHEBI:57524"/>
        <dbReference type="EC" id="3.1.3.3"/>
    </reaction>
</comment>
<evidence type="ECO:0000256" key="4">
    <source>
        <dbReference type="ARBA" id="ARBA00012640"/>
    </source>
</evidence>
<evidence type="ECO:0000313" key="14">
    <source>
        <dbReference type="EMBL" id="SOC55149.1"/>
    </source>
</evidence>
<feature type="active site" description="Nucleophile" evidence="13">
    <location>
        <position position="81"/>
    </location>
</feature>
<dbReference type="GO" id="GO:0006564">
    <property type="term" value="P:L-serine biosynthetic process"/>
    <property type="evidence" value="ECO:0007669"/>
    <property type="project" value="UniProtKB-KW"/>
</dbReference>
<dbReference type="Proteomes" id="UP000219688">
    <property type="component" value="Unassembled WGS sequence"/>
</dbReference>
<keyword evidence="7" id="KW-0378">Hydrolase</keyword>
<gene>
    <name evidence="14" type="ORF">SAMN05421879_104206</name>
</gene>
<comment type="pathway">
    <text evidence="2">Amino-acid biosynthesis; L-serine biosynthesis; L-serine from 3-phospho-D-glycerate: step 3/3.</text>
</comment>
<evidence type="ECO:0000256" key="7">
    <source>
        <dbReference type="ARBA" id="ARBA00022801"/>
    </source>
</evidence>
<dbReference type="Gene3D" id="3.40.50.1000">
    <property type="entry name" value="HAD superfamily/HAD-like"/>
    <property type="match status" value="1"/>
</dbReference>
<dbReference type="SFLD" id="SFLDG01136">
    <property type="entry name" value="C1.6:_Phosphoserine_Phosphatas"/>
    <property type="match status" value="1"/>
</dbReference>
<dbReference type="EC" id="3.1.3.3" evidence="4"/>
<keyword evidence="8" id="KW-0460">Magnesium</keyword>
<evidence type="ECO:0000256" key="13">
    <source>
        <dbReference type="PIRSR" id="PIRSR604469-1"/>
    </source>
</evidence>
<evidence type="ECO:0000256" key="5">
    <source>
        <dbReference type="ARBA" id="ARBA00022605"/>
    </source>
</evidence>
<dbReference type="PANTHER" id="PTHR43344">
    <property type="entry name" value="PHOSPHOSERINE PHOSPHATASE"/>
    <property type="match status" value="1"/>
</dbReference>
<dbReference type="GO" id="GO:0005737">
    <property type="term" value="C:cytoplasm"/>
    <property type="evidence" value="ECO:0007669"/>
    <property type="project" value="TreeGrafter"/>
</dbReference>
<evidence type="ECO:0000256" key="3">
    <source>
        <dbReference type="ARBA" id="ARBA00009184"/>
    </source>
</evidence>
<dbReference type="AlphaFoldDB" id="A0A285VM56"/>
<dbReference type="SFLD" id="SFLDG01137">
    <property type="entry name" value="C1.6.1:_Phosphoserine_Phosphat"/>
    <property type="match status" value="1"/>
</dbReference>
<feature type="active site" description="Proton donor" evidence="13">
    <location>
        <position position="83"/>
    </location>
</feature>
<evidence type="ECO:0000256" key="8">
    <source>
        <dbReference type="ARBA" id="ARBA00022842"/>
    </source>
</evidence>
<name>A0A285VM56_9MICO</name>
<dbReference type="Pfam" id="PF12710">
    <property type="entry name" value="HAD"/>
    <property type="match status" value="1"/>
</dbReference>
<comment type="similarity">
    <text evidence="3">Belongs to the HAD-like hydrolase superfamily. SerB family.</text>
</comment>
<dbReference type="SUPFAM" id="SSF56784">
    <property type="entry name" value="HAD-like"/>
    <property type="match status" value="1"/>
</dbReference>
<reference evidence="15" key="1">
    <citation type="submission" date="2017-08" db="EMBL/GenBank/DDBJ databases">
        <authorList>
            <person name="Varghese N."/>
            <person name="Submissions S."/>
        </authorList>
    </citation>
    <scope>NUCLEOTIDE SEQUENCE [LARGE SCALE GENOMIC DNA]</scope>
    <source>
        <strain evidence="15">USBA17B2</strain>
    </source>
</reference>
<evidence type="ECO:0000256" key="1">
    <source>
        <dbReference type="ARBA" id="ARBA00001946"/>
    </source>
</evidence>
<dbReference type="STRING" id="1122622.GCA_000421185_00866"/>
<dbReference type="NCBIfam" id="TIGR01488">
    <property type="entry name" value="HAD-SF-IB"/>
    <property type="match status" value="1"/>
</dbReference>
<evidence type="ECO:0000256" key="11">
    <source>
        <dbReference type="ARBA" id="ARBA00048138"/>
    </source>
</evidence>
<evidence type="ECO:0000256" key="12">
    <source>
        <dbReference type="ARBA" id="ARBA00048523"/>
    </source>
</evidence>
<keyword evidence="9" id="KW-0718">Serine biosynthesis</keyword>
<dbReference type="UniPathway" id="UPA00135">
    <property type="reaction ID" value="UER00198"/>
</dbReference>
<organism evidence="14 15">
    <name type="scientific">Ornithinimicrobium cerasi</name>
    <dbReference type="NCBI Taxonomy" id="2248773"/>
    <lineage>
        <taxon>Bacteria</taxon>
        <taxon>Bacillati</taxon>
        <taxon>Actinomycetota</taxon>
        <taxon>Actinomycetes</taxon>
        <taxon>Micrococcales</taxon>
        <taxon>Ornithinimicrobiaceae</taxon>
        <taxon>Ornithinimicrobium</taxon>
    </lineage>
</organism>
<dbReference type="SFLD" id="SFLDS00003">
    <property type="entry name" value="Haloacid_Dehalogenase"/>
    <property type="match status" value="1"/>
</dbReference>
<comment type="cofactor">
    <cofactor evidence="1">
        <name>Mg(2+)</name>
        <dbReference type="ChEBI" id="CHEBI:18420"/>
    </cofactor>
</comment>
<dbReference type="RefSeq" id="WP_097187835.1">
    <property type="nucleotide sequence ID" value="NZ_OBQK01000004.1"/>
</dbReference>
<comment type="catalytic activity">
    <reaction evidence="12">
        <text>O-phospho-D-serine + H2O = D-serine + phosphate</text>
        <dbReference type="Rhea" id="RHEA:24873"/>
        <dbReference type="ChEBI" id="CHEBI:15377"/>
        <dbReference type="ChEBI" id="CHEBI:35247"/>
        <dbReference type="ChEBI" id="CHEBI:43474"/>
        <dbReference type="ChEBI" id="CHEBI:58680"/>
        <dbReference type="EC" id="3.1.3.3"/>
    </reaction>
</comment>
<keyword evidence="15" id="KW-1185">Reference proteome</keyword>
<dbReference type="EMBL" id="OBQK01000004">
    <property type="protein sequence ID" value="SOC55149.1"/>
    <property type="molecule type" value="Genomic_DNA"/>
</dbReference>